<evidence type="ECO:0000313" key="2">
    <source>
        <dbReference type="Proteomes" id="UP001597097"/>
    </source>
</evidence>
<dbReference type="EMBL" id="JBHUCM010000065">
    <property type="protein sequence ID" value="MFD1546327.1"/>
    <property type="molecule type" value="Genomic_DNA"/>
</dbReference>
<organism evidence="1 2">
    <name type="scientific">Nonomuraea guangzhouensis</name>
    <dbReference type="NCBI Taxonomy" id="1291555"/>
    <lineage>
        <taxon>Bacteria</taxon>
        <taxon>Bacillati</taxon>
        <taxon>Actinomycetota</taxon>
        <taxon>Actinomycetes</taxon>
        <taxon>Streptosporangiales</taxon>
        <taxon>Streptosporangiaceae</taxon>
        <taxon>Nonomuraea</taxon>
    </lineage>
</organism>
<reference evidence="2" key="1">
    <citation type="journal article" date="2019" name="Int. J. Syst. Evol. Microbiol.">
        <title>The Global Catalogue of Microorganisms (GCM) 10K type strain sequencing project: providing services to taxonomists for standard genome sequencing and annotation.</title>
        <authorList>
            <consortium name="The Broad Institute Genomics Platform"/>
            <consortium name="The Broad Institute Genome Sequencing Center for Infectious Disease"/>
            <person name="Wu L."/>
            <person name="Ma J."/>
        </authorList>
    </citation>
    <scope>NUCLEOTIDE SEQUENCE [LARGE SCALE GENOMIC DNA]</scope>
    <source>
        <strain evidence="2">CGMCC 1.15399</strain>
    </source>
</reference>
<gene>
    <name evidence="1" type="ORF">ACFSJ0_55490</name>
</gene>
<protein>
    <submittedName>
        <fullName evidence="1">Uncharacterized protein</fullName>
    </submittedName>
</protein>
<sequence>MRAETVAVPVGAIPEAVTRFHRRPVTDAFPPPDSSLPEASLKRRYSCAVPLSAQTTAFRV</sequence>
<name>A0ABW4GU87_9ACTN</name>
<accession>A0ABW4GU87</accession>
<proteinExistence type="predicted"/>
<comment type="caution">
    <text evidence="1">The sequence shown here is derived from an EMBL/GenBank/DDBJ whole genome shotgun (WGS) entry which is preliminary data.</text>
</comment>
<keyword evidence="2" id="KW-1185">Reference proteome</keyword>
<dbReference type="Proteomes" id="UP001597097">
    <property type="component" value="Unassembled WGS sequence"/>
</dbReference>
<evidence type="ECO:0000313" key="1">
    <source>
        <dbReference type="EMBL" id="MFD1546327.1"/>
    </source>
</evidence>
<dbReference type="RefSeq" id="WP_378625899.1">
    <property type="nucleotide sequence ID" value="NZ_JBHUCM010000065.1"/>
</dbReference>